<evidence type="ECO:0000256" key="5">
    <source>
        <dbReference type="ARBA" id="ARBA00030981"/>
    </source>
</evidence>
<dbReference type="Pfam" id="PF02024">
    <property type="entry name" value="Leptin"/>
    <property type="match status" value="1"/>
</dbReference>
<organism evidence="7 8">
    <name type="scientific">Chelydra serpentina</name>
    <name type="common">Snapping turtle</name>
    <name type="synonym">Testudo serpentina</name>
    <dbReference type="NCBI Taxonomy" id="8475"/>
    <lineage>
        <taxon>Eukaryota</taxon>
        <taxon>Metazoa</taxon>
        <taxon>Chordata</taxon>
        <taxon>Craniata</taxon>
        <taxon>Vertebrata</taxon>
        <taxon>Euteleostomi</taxon>
        <taxon>Archelosauria</taxon>
        <taxon>Testudinata</taxon>
        <taxon>Testudines</taxon>
        <taxon>Cryptodira</taxon>
        <taxon>Durocryptodira</taxon>
        <taxon>Americhelydia</taxon>
        <taxon>Chelydroidea</taxon>
        <taxon>Chelydridae</taxon>
        <taxon>Chelydra</taxon>
    </lineage>
</organism>
<comment type="caution">
    <text evidence="7">The sequence shown here is derived from an EMBL/GenBank/DDBJ whole genome shotgun (WGS) entry which is preliminary data.</text>
</comment>
<dbReference type="EMBL" id="JAHGAV010003182">
    <property type="protein sequence ID" value="KAG6920960.1"/>
    <property type="molecule type" value="Genomic_DNA"/>
</dbReference>
<evidence type="ECO:0000256" key="6">
    <source>
        <dbReference type="SAM" id="MobiDB-lite"/>
    </source>
</evidence>
<feature type="compositionally biased region" description="Low complexity" evidence="6">
    <location>
        <begin position="11"/>
        <end position="21"/>
    </location>
</feature>
<comment type="subcellular location">
    <subcellularLocation>
        <location evidence="1">Secreted</location>
    </subcellularLocation>
</comment>
<feature type="compositionally biased region" description="Basic and acidic residues" evidence="6">
    <location>
        <begin position="81"/>
        <end position="90"/>
    </location>
</feature>
<evidence type="ECO:0000313" key="8">
    <source>
        <dbReference type="Proteomes" id="UP000765507"/>
    </source>
</evidence>
<feature type="region of interest" description="Disordered" evidence="6">
    <location>
        <begin position="76"/>
        <end position="95"/>
    </location>
</feature>
<dbReference type="InterPro" id="IPR009079">
    <property type="entry name" value="4_helix_cytokine-like_core"/>
</dbReference>
<reference evidence="7 8" key="1">
    <citation type="journal article" date="2020" name="G3 (Bethesda)">
        <title>Draft Genome of the Common Snapping Turtle, Chelydra serpentina, a Model for Phenotypic Plasticity in Reptiles.</title>
        <authorList>
            <person name="Das D."/>
            <person name="Singh S.K."/>
            <person name="Bierstedt J."/>
            <person name="Erickson A."/>
            <person name="Galli G.L.J."/>
            <person name="Crossley D.A. 2nd"/>
            <person name="Rhen T."/>
        </authorList>
    </citation>
    <scope>NUCLEOTIDE SEQUENCE [LARGE SCALE GENOMIC DNA]</scope>
    <source>
        <strain evidence="7">KW</strain>
    </source>
</reference>
<feature type="region of interest" description="Disordered" evidence="6">
    <location>
        <begin position="1"/>
        <end position="24"/>
    </location>
</feature>
<keyword evidence="8" id="KW-1185">Reference proteome</keyword>
<dbReference type="PANTHER" id="PTHR11724">
    <property type="entry name" value="LEPTIN"/>
    <property type="match status" value="1"/>
</dbReference>
<comment type="similarity">
    <text evidence="2">Belongs to the leptin family.</text>
</comment>
<proteinExistence type="inferred from homology"/>
<dbReference type="Proteomes" id="UP000765507">
    <property type="component" value="Unassembled WGS sequence"/>
</dbReference>
<dbReference type="PANTHER" id="PTHR11724:SF1">
    <property type="entry name" value="LEPTIN"/>
    <property type="match status" value="1"/>
</dbReference>
<feature type="region of interest" description="Disordered" evidence="6">
    <location>
        <begin position="37"/>
        <end position="59"/>
    </location>
</feature>
<evidence type="ECO:0000313" key="7">
    <source>
        <dbReference type="EMBL" id="KAG6920960.1"/>
    </source>
</evidence>
<dbReference type="AlphaFoldDB" id="A0A8T1RWI6"/>
<dbReference type="GO" id="GO:0005576">
    <property type="term" value="C:extracellular region"/>
    <property type="evidence" value="ECO:0007669"/>
    <property type="project" value="UniProtKB-SubCell"/>
</dbReference>
<dbReference type="SUPFAM" id="SSF47266">
    <property type="entry name" value="4-helical cytokines"/>
    <property type="match status" value="1"/>
</dbReference>
<evidence type="ECO:0000256" key="2">
    <source>
        <dbReference type="ARBA" id="ARBA00005834"/>
    </source>
</evidence>
<protein>
    <recommendedName>
        <fullName evidence="3">Leptin</fullName>
    </recommendedName>
    <alternativeName>
        <fullName evidence="5">Obesity factor</fullName>
    </alternativeName>
</protein>
<evidence type="ECO:0000256" key="1">
    <source>
        <dbReference type="ARBA" id="ARBA00004613"/>
    </source>
</evidence>
<sequence>MTPAAGGGTPGFASAPGAARGCRGGTCGEPRSAAARLVAGSGRGPPQRGASRRRGGMSNPLAMLPRLYISRPCPTWSQRSAEGEASREGLSEGGGRKMRCPGLPLCGLLWFWLPLFASRPVKIDKVKADTKNLTRTIIARIQEHQLFPLNLKISGLDFIPGERPLESLDSMDETLQIFQRILPSLPMENVPVAQIFNDIENLRSLIQTLGSHLGCTFHKSSNLAALGNLTELLTLSPYTTAVVALDRLQTCLHSIVKHLDHIGSC</sequence>
<keyword evidence="4" id="KW-0964">Secreted</keyword>
<accession>A0A8T1RWI6</accession>
<gene>
    <name evidence="7" type="primary">LEP</name>
    <name evidence="7" type="ORF">G0U57_011932</name>
</gene>
<dbReference type="GO" id="GO:0005179">
    <property type="term" value="F:hormone activity"/>
    <property type="evidence" value="ECO:0007669"/>
    <property type="project" value="InterPro"/>
</dbReference>
<feature type="compositionally biased region" description="Gly residues" evidence="6">
    <location>
        <begin position="1"/>
        <end position="10"/>
    </location>
</feature>
<dbReference type="OrthoDB" id="9872512at2759"/>
<name>A0A8T1RWI6_CHESE</name>
<dbReference type="PRINTS" id="PR00495">
    <property type="entry name" value="LEPTIN"/>
</dbReference>
<dbReference type="InterPro" id="IPR000065">
    <property type="entry name" value="Leptin"/>
</dbReference>
<evidence type="ECO:0000256" key="3">
    <source>
        <dbReference type="ARBA" id="ARBA00021421"/>
    </source>
</evidence>
<dbReference type="Gene3D" id="1.20.1250.10">
    <property type="match status" value="1"/>
</dbReference>
<evidence type="ECO:0000256" key="4">
    <source>
        <dbReference type="ARBA" id="ARBA00022525"/>
    </source>
</evidence>